<dbReference type="Proteomes" id="UP001337655">
    <property type="component" value="Unassembled WGS sequence"/>
</dbReference>
<feature type="region of interest" description="Disordered" evidence="1">
    <location>
        <begin position="205"/>
        <end position="226"/>
    </location>
</feature>
<evidence type="ECO:0000256" key="1">
    <source>
        <dbReference type="SAM" id="MobiDB-lite"/>
    </source>
</evidence>
<dbReference type="GeneID" id="89922701"/>
<dbReference type="AlphaFoldDB" id="A0AAV9PJV4"/>
<name>A0AAV9PJV4_9PEZI</name>
<organism evidence="2 3">
    <name type="scientific">Saxophila tyrrhenica</name>
    <dbReference type="NCBI Taxonomy" id="1690608"/>
    <lineage>
        <taxon>Eukaryota</taxon>
        <taxon>Fungi</taxon>
        <taxon>Dikarya</taxon>
        <taxon>Ascomycota</taxon>
        <taxon>Pezizomycotina</taxon>
        <taxon>Dothideomycetes</taxon>
        <taxon>Dothideomycetidae</taxon>
        <taxon>Mycosphaerellales</taxon>
        <taxon>Extremaceae</taxon>
        <taxon>Saxophila</taxon>
    </lineage>
</organism>
<comment type="caution">
    <text evidence="2">The sequence shown here is derived from an EMBL/GenBank/DDBJ whole genome shotgun (WGS) entry which is preliminary data.</text>
</comment>
<dbReference type="RefSeq" id="XP_064662942.1">
    <property type="nucleotide sequence ID" value="XM_064798615.1"/>
</dbReference>
<evidence type="ECO:0000313" key="3">
    <source>
        <dbReference type="Proteomes" id="UP001337655"/>
    </source>
</evidence>
<proteinExistence type="predicted"/>
<dbReference type="PANTHER" id="PTHR42085:SF2">
    <property type="entry name" value="F-BOX DOMAIN-CONTAINING PROTEIN"/>
    <property type="match status" value="1"/>
</dbReference>
<reference evidence="2 3" key="1">
    <citation type="submission" date="2023-08" db="EMBL/GenBank/DDBJ databases">
        <title>Black Yeasts Isolated from many extreme environments.</title>
        <authorList>
            <person name="Coleine C."/>
            <person name="Stajich J.E."/>
            <person name="Selbmann L."/>
        </authorList>
    </citation>
    <scope>NUCLEOTIDE SEQUENCE [LARGE SCALE GENOMIC DNA]</scope>
    <source>
        <strain evidence="2 3">CCFEE 5935</strain>
    </source>
</reference>
<gene>
    <name evidence="2" type="ORF">LTR77_001353</name>
</gene>
<dbReference type="InterPro" id="IPR038883">
    <property type="entry name" value="AN11006-like"/>
</dbReference>
<accession>A0AAV9PJV4</accession>
<dbReference type="EMBL" id="JAVRRT010000002">
    <property type="protein sequence ID" value="KAK5174273.1"/>
    <property type="molecule type" value="Genomic_DNA"/>
</dbReference>
<protein>
    <submittedName>
        <fullName evidence="2">Uncharacterized protein</fullName>
    </submittedName>
</protein>
<dbReference type="PANTHER" id="PTHR42085">
    <property type="entry name" value="F-BOX DOMAIN-CONTAINING PROTEIN"/>
    <property type="match status" value="1"/>
</dbReference>
<sequence>MDLANSDRIQQPTDFLDLPAEIRLAIYQLLIEDEVRDEELHFNKAVVRLPIEPAIAQVCRTTRKEALDFWFSTARFPIHFRALEGHKGEYSIVNQLVPIPYADARKLELSFAQTYGMNSLYYLYSVDLNERTNSYTVEHAPRTNEWWVGYRPWNIIAHAMAERRARSLLKHFDRAVEEMIASSGGVKELTAESYQMLTPRPWWQLGEGSSGEDELLRSGNEEATVA</sequence>
<evidence type="ECO:0000313" key="2">
    <source>
        <dbReference type="EMBL" id="KAK5174273.1"/>
    </source>
</evidence>
<keyword evidence="3" id="KW-1185">Reference proteome</keyword>